<evidence type="ECO:0000313" key="1">
    <source>
        <dbReference type="EMBL" id="KAH7856396.1"/>
    </source>
</evidence>
<keyword evidence="2" id="KW-1185">Reference proteome</keyword>
<accession>A0ACB7YSE3</accession>
<protein>
    <submittedName>
        <fullName evidence="1">Uncharacterized protein</fullName>
    </submittedName>
</protein>
<dbReference type="EMBL" id="CM037153">
    <property type="protein sequence ID" value="KAH7856396.1"/>
    <property type="molecule type" value="Genomic_DNA"/>
</dbReference>
<name>A0ACB7YSE3_9ERIC</name>
<gene>
    <name evidence="1" type="ORF">Vadar_000875</name>
</gene>
<proteinExistence type="predicted"/>
<sequence>MPHSSTSSSDSDDDHRTPRVKPFGRQRPIHDILGGGKVADVLLWKDKAVSAALLFGIGVLWYLFEFVGYNSLTLFCHTVISGMLIIFIWDKGSDIFKWPPPRIPSILSDKSTAREIAAICRAKLEDFLSIFFYVACGHDFGQFLLVIVSLWIISAIGNYISSLNLLFFGCLCLETLPYLYNKYEHEVDYLIARSVRWLKKSYKKLDREFLTKIPRGPVKEKKHK</sequence>
<evidence type="ECO:0000313" key="2">
    <source>
        <dbReference type="Proteomes" id="UP000828048"/>
    </source>
</evidence>
<comment type="caution">
    <text evidence="1">The sequence shown here is derived from an EMBL/GenBank/DDBJ whole genome shotgun (WGS) entry which is preliminary data.</text>
</comment>
<reference evidence="1 2" key="1">
    <citation type="journal article" date="2021" name="Hortic Res">
        <title>High-quality reference genome and annotation aids understanding of berry development for evergreen blueberry (Vaccinium darrowii).</title>
        <authorList>
            <person name="Yu J."/>
            <person name="Hulse-Kemp A.M."/>
            <person name="Babiker E."/>
            <person name="Staton M."/>
        </authorList>
    </citation>
    <scope>NUCLEOTIDE SEQUENCE [LARGE SCALE GENOMIC DNA]</scope>
    <source>
        <strain evidence="2">cv. NJ 8807/NJ 8810</strain>
        <tissue evidence="1">Young leaf</tissue>
    </source>
</reference>
<dbReference type="Proteomes" id="UP000828048">
    <property type="component" value="Chromosome 3"/>
</dbReference>
<organism evidence="1 2">
    <name type="scientific">Vaccinium darrowii</name>
    <dbReference type="NCBI Taxonomy" id="229202"/>
    <lineage>
        <taxon>Eukaryota</taxon>
        <taxon>Viridiplantae</taxon>
        <taxon>Streptophyta</taxon>
        <taxon>Embryophyta</taxon>
        <taxon>Tracheophyta</taxon>
        <taxon>Spermatophyta</taxon>
        <taxon>Magnoliopsida</taxon>
        <taxon>eudicotyledons</taxon>
        <taxon>Gunneridae</taxon>
        <taxon>Pentapetalae</taxon>
        <taxon>asterids</taxon>
        <taxon>Ericales</taxon>
        <taxon>Ericaceae</taxon>
        <taxon>Vaccinioideae</taxon>
        <taxon>Vaccinieae</taxon>
        <taxon>Vaccinium</taxon>
    </lineage>
</organism>